<organism evidence="2 3">
    <name type="scientific">Tuber borchii</name>
    <name type="common">White truffle</name>
    <dbReference type="NCBI Taxonomy" id="42251"/>
    <lineage>
        <taxon>Eukaryota</taxon>
        <taxon>Fungi</taxon>
        <taxon>Dikarya</taxon>
        <taxon>Ascomycota</taxon>
        <taxon>Pezizomycotina</taxon>
        <taxon>Pezizomycetes</taxon>
        <taxon>Pezizales</taxon>
        <taxon>Tuberaceae</taxon>
        <taxon>Tuber</taxon>
    </lineage>
</organism>
<evidence type="ECO:0000313" key="3">
    <source>
        <dbReference type="Proteomes" id="UP000244722"/>
    </source>
</evidence>
<proteinExistence type="predicted"/>
<accession>A0A2T6ZWC5</accession>
<evidence type="ECO:0000256" key="1">
    <source>
        <dbReference type="SAM" id="MobiDB-lite"/>
    </source>
</evidence>
<dbReference type="OrthoDB" id="5352401at2759"/>
<feature type="region of interest" description="Disordered" evidence="1">
    <location>
        <begin position="40"/>
        <end position="99"/>
    </location>
</feature>
<gene>
    <name evidence="2" type="ORF">B9Z19DRAFT_978024</name>
</gene>
<comment type="caution">
    <text evidence="2">The sequence shown here is derived from an EMBL/GenBank/DDBJ whole genome shotgun (WGS) entry which is preliminary data.</text>
</comment>
<dbReference type="EMBL" id="NESQ01000083">
    <property type="protein sequence ID" value="PUU79773.1"/>
    <property type="molecule type" value="Genomic_DNA"/>
</dbReference>
<dbReference type="Proteomes" id="UP000244722">
    <property type="component" value="Unassembled WGS sequence"/>
</dbReference>
<keyword evidence="3" id="KW-1185">Reference proteome</keyword>
<dbReference type="AlphaFoldDB" id="A0A2T6ZWC5"/>
<feature type="region of interest" description="Disordered" evidence="1">
    <location>
        <begin position="1"/>
        <end position="21"/>
    </location>
</feature>
<reference evidence="2 3" key="1">
    <citation type="submission" date="2017-04" db="EMBL/GenBank/DDBJ databases">
        <title>Draft genome sequence of Tuber borchii Vittad., a whitish edible truffle.</title>
        <authorList>
            <consortium name="DOE Joint Genome Institute"/>
            <person name="Murat C."/>
            <person name="Kuo A."/>
            <person name="Barry K.W."/>
            <person name="Clum A."/>
            <person name="Dockter R.B."/>
            <person name="Fauchery L."/>
            <person name="Iotti M."/>
            <person name="Kohler A."/>
            <person name="Labutti K."/>
            <person name="Lindquist E.A."/>
            <person name="Lipzen A."/>
            <person name="Ohm R.A."/>
            <person name="Wang M."/>
            <person name="Grigoriev I.V."/>
            <person name="Zambonelli A."/>
            <person name="Martin F.M."/>
        </authorList>
    </citation>
    <scope>NUCLEOTIDE SEQUENCE [LARGE SCALE GENOMIC DNA]</scope>
    <source>
        <strain evidence="2 3">Tbo3840</strain>
    </source>
</reference>
<sequence length="154" mass="16857">MEPLRKSQKSTQVPDLELELPRIPEKAYIPGCFSRDLGSPAALALPDLPSPQPASSFGLASSQTSSEDEGSGMGRKGTSDSSIEDEGTGYSEYPRNDEMNLKHLKGKINKLQQIRKDSARKIRVLQKSYGDAMGIAMNAETDLEHIMKLYISKG</sequence>
<evidence type="ECO:0000313" key="2">
    <source>
        <dbReference type="EMBL" id="PUU79773.1"/>
    </source>
</evidence>
<name>A0A2T6ZWC5_TUBBO</name>
<protein>
    <submittedName>
        <fullName evidence="2">Uncharacterized protein</fullName>
    </submittedName>
</protein>